<dbReference type="GO" id="GO:0005886">
    <property type="term" value="C:plasma membrane"/>
    <property type="evidence" value="ECO:0007669"/>
    <property type="project" value="TreeGrafter"/>
</dbReference>
<dbReference type="AlphaFoldDB" id="A0A067RLF4"/>
<dbReference type="GO" id="GO:0004222">
    <property type="term" value="F:metalloendopeptidase activity"/>
    <property type="evidence" value="ECO:0007669"/>
    <property type="project" value="InterPro"/>
</dbReference>
<dbReference type="Gene3D" id="3.40.390.10">
    <property type="entry name" value="Collagenase (Catalytic Domain)"/>
    <property type="match status" value="1"/>
</dbReference>
<feature type="domain" description="Peptidase M13 C-terminal" evidence="2">
    <location>
        <begin position="1"/>
        <end position="57"/>
    </location>
</feature>
<dbReference type="InParanoid" id="A0A067RLF4"/>
<evidence type="ECO:0000259" key="2">
    <source>
        <dbReference type="Pfam" id="PF01431"/>
    </source>
</evidence>
<accession>A0A067RLF4</accession>
<comment type="similarity">
    <text evidence="1">Belongs to the peptidase M13 family.</text>
</comment>
<protein>
    <submittedName>
        <fullName evidence="3">Endothelin-converting enzyme 1</fullName>
    </submittedName>
</protein>
<gene>
    <name evidence="3" type="ORF">L798_09195</name>
</gene>
<dbReference type="InterPro" id="IPR000718">
    <property type="entry name" value="Peptidase_M13"/>
</dbReference>
<dbReference type="EMBL" id="KK852439">
    <property type="protein sequence ID" value="KDR23873.1"/>
    <property type="molecule type" value="Genomic_DNA"/>
</dbReference>
<keyword evidence="4" id="KW-1185">Reference proteome</keyword>
<dbReference type="SUPFAM" id="SSF55486">
    <property type="entry name" value="Metalloproteases ('zincins'), catalytic domain"/>
    <property type="match status" value="1"/>
</dbReference>
<dbReference type="OMA" id="GHYKTER"/>
<proteinExistence type="inferred from homology"/>
<evidence type="ECO:0000313" key="4">
    <source>
        <dbReference type="Proteomes" id="UP000027135"/>
    </source>
</evidence>
<dbReference type="Proteomes" id="UP000027135">
    <property type="component" value="Unassembled WGS sequence"/>
</dbReference>
<reference evidence="3 4" key="1">
    <citation type="journal article" date="2014" name="Nat. Commun.">
        <title>Molecular traces of alternative social organization in a termite genome.</title>
        <authorList>
            <person name="Terrapon N."/>
            <person name="Li C."/>
            <person name="Robertson H.M."/>
            <person name="Ji L."/>
            <person name="Meng X."/>
            <person name="Booth W."/>
            <person name="Chen Z."/>
            <person name="Childers C.P."/>
            <person name="Glastad K.M."/>
            <person name="Gokhale K."/>
            <person name="Gowin J."/>
            <person name="Gronenberg W."/>
            <person name="Hermansen R.A."/>
            <person name="Hu H."/>
            <person name="Hunt B.G."/>
            <person name="Huylmans A.K."/>
            <person name="Khalil S.M."/>
            <person name="Mitchell R.D."/>
            <person name="Munoz-Torres M.C."/>
            <person name="Mustard J.A."/>
            <person name="Pan H."/>
            <person name="Reese J.T."/>
            <person name="Scharf M.E."/>
            <person name="Sun F."/>
            <person name="Vogel H."/>
            <person name="Xiao J."/>
            <person name="Yang W."/>
            <person name="Yang Z."/>
            <person name="Yang Z."/>
            <person name="Zhou J."/>
            <person name="Zhu J."/>
            <person name="Brent C.S."/>
            <person name="Elsik C.G."/>
            <person name="Goodisman M.A."/>
            <person name="Liberles D.A."/>
            <person name="Roe R.M."/>
            <person name="Vargo E.L."/>
            <person name="Vilcinskas A."/>
            <person name="Wang J."/>
            <person name="Bornberg-Bauer E."/>
            <person name="Korb J."/>
            <person name="Zhang G."/>
            <person name="Liebig J."/>
        </authorList>
    </citation>
    <scope>NUCLEOTIDE SEQUENCE [LARGE SCALE GENOMIC DNA]</scope>
    <source>
        <tissue evidence="3">Whole organism</tissue>
    </source>
</reference>
<dbReference type="GO" id="GO:0016485">
    <property type="term" value="P:protein processing"/>
    <property type="evidence" value="ECO:0007669"/>
    <property type="project" value="TreeGrafter"/>
</dbReference>
<dbReference type="PANTHER" id="PTHR11733:SF167">
    <property type="entry name" value="FI17812P1-RELATED"/>
    <property type="match status" value="1"/>
</dbReference>
<dbReference type="PANTHER" id="PTHR11733">
    <property type="entry name" value="ZINC METALLOPROTEASE FAMILY M13 NEPRILYSIN-RELATED"/>
    <property type="match status" value="1"/>
</dbReference>
<dbReference type="InterPro" id="IPR024079">
    <property type="entry name" value="MetalloPept_cat_dom_sf"/>
</dbReference>
<evidence type="ECO:0000313" key="3">
    <source>
        <dbReference type="EMBL" id="KDR23873.1"/>
    </source>
</evidence>
<dbReference type="eggNOG" id="KOG3624">
    <property type="taxonomic scope" value="Eukaryota"/>
</dbReference>
<dbReference type="PROSITE" id="PS51885">
    <property type="entry name" value="NEPRILYSIN"/>
    <property type="match status" value="1"/>
</dbReference>
<dbReference type="InterPro" id="IPR018497">
    <property type="entry name" value="Peptidase_M13_C"/>
</dbReference>
<organism evidence="3 4">
    <name type="scientific">Zootermopsis nevadensis</name>
    <name type="common">Dampwood termite</name>
    <dbReference type="NCBI Taxonomy" id="136037"/>
    <lineage>
        <taxon>Eukaryota</taxon>
        <taxon>Metazoa</taxon>
        <taxon>Ecdysozoa</taxon>
        <taxon>Arthropoda</taxon>
        <taxon>Hexapoda</taxon>
        <taxon>Insecta</taxon>
        <taxon>Pterygota</taxon>
        <taxon>Neoptera</taxon>
        <taxon>Polyneoptera</taxon>
        <taxon>Dictyoptera</taxon>
        <taxon>Blattodea</taxon>
        <taxon>Blattoidea</taxon>
        <taxon>Termitoidae</taxon>
        <taxon>Termopsidae</taxon>
        <taxon>Zootermopsis</taxon>
    </lineage>
</organism>
<sequence>MFFIGYATLWCHSGEEFSLDDHSSHRDRVNKPLSNMKEFADAWNCAPDSPMNPRDKCVLW</sequence>
<evidence type="ECO:0000256" key="1">
    <source>
        <dbReference type="ARBA" id="ARBA00007357"/>
    </source>
</evidence>
<dbReference type="Pfam" id="PF01431">
    <property type="entry name" value="Peptidase_M13"/>
    <property type="match status" value="1"/>
</dbReference>
<name>A0A067RLF4_ZOONE</name>